<comment type="caution">
    <text evidence="1">The sequence shown here is derived from an EMBL/GenBank/DDBJ whole genome shotgun (WGS) entry which is preliminary data.</text>
</comment>
<dbReference type="RefSeq" id="WP_268617511.1">
    <property type="nucleotide sequence ID" value="NZ_JAMDMX010000097.1"/>
</dbReference>
<dbReference type="EMBL" id="JAMDMX010000097">
    <property type="protein sequence ID" value="MCY9696425.1"/>
    <property type="molecule type" value="Genomic_DNA"/>
</dbReference>
<gene>
    <name evidence="1" type="ORF">M5X19_26500</name>
</gene>
<name>A0ABT4GJP5_9BACL</name>
<keyword evidence="2" id="KW-1185">Reference proteome</keyword>
<reference evidence="1 2" key="1">
    <citation type="submission" date="2022-05" db="EMBL/GenBank/DDBJ databases">
        <title>Genome Sequencing of Bee-Associated Microbes.</title>
        <authorList>
            <person name="Dunlap C."/>
        </authorList>
    </citation>
    <scope>NUCLEOTIDE SEQUENCE [LARGE SCALE GENOMIC DNA]</scope>
    <source>
        <strain evidence="1 2">NRRL B-14421</strain>
    </source>
</reference>
<sequence length="96" mass="11000">MSIILEQIGHNVCIYADEPISISLYEYINNELQQPSIYSEKVISTHSQTGTEVHTAMIEVINTNIDTILHSLVDRFHGNVRNIEGKYYIEISHLQI</sequence>
<proteinExistence type="predicted"/>
<accession>A0ABT4GJP5</accession>
<evidence type="ECO:0000313" key="1">
    <source>
        <dbReference type="EMBL" id="MCY9696425.1"/>
    </source>
</evidence>
<protein>
    <submittedName>
        <fullName evidence="1">Uncharacterized protein</fullName>
    </submittedName>
</protein>
<evidence type="ECO:0000313" key="2">
    <source>
        <dbReference type="Proteomes" id="UP001527099"/>
    </source>
</evidence>
<dbReference type="Proteomes" id="UP001527099">
    <property type="component" value="Unassembled WGS sequence"/>
</dbReference>
<organism evidence="1 2">
    <name type="scientific">Paenibacillus alginolyticus</name>
    <dbReference type="NCBI Taxonomy" id="59839"/>
    <lineage>
        <taxon>Bacteria</taxon>
        <taxon>Bacillati</taxon>
        <taxon>Bacillota</taxon>
        <taxon>Bacilli</taxon>
        <taxon>Bacillales</taxon>
        <taxon>Paenibacillaceae</taxon>
        <taxon>Paenibacillus</taxon>
    </lineage>
</organism>